<evidence type="ECO:0000313" key="1">
    <source>
        <dbReference type="EMBL" id="KAA6329710.1"/>
    </source>
</evidence>
<proteinExistence type="predicted"/>
<organism evidence="1 2">
    <name type="scientific">Streblomastix strix</name>
    <dbReference type="NCBI Taxonomy" id="222440"/>
    <lineage>
        <taxon>Eukaryota</taxon>
        <taxon>Metamonada</taxon>
        <taxon>Preaxostyla</taxon>
        <taxon>Oxymonadida</taxon>
        <taxon>Streblomastigidae</taxon>
        <taxon>Streblomastix</taxon>
    </lineage>
</organism>
<dbReference type="EMBL" id="SNRW01043003">
    <property type="protein sequence ID" value="KAA6329710.1"/>
    <property type="molecule type" value="Genomic_DNA"/>
</dbReference>
<reference evidence="1 2" key="1">
    <citation type="submission" date="2019-03" db="EMBL/GenBank/DDBJ databases">
        <title>Single cell metagenomics reveals metabolic interactions within the superorganism composed of flagellate Streblomastix strix and complex community of Bacteroidetes bacteria on its surface.</title>
        <authorList>
            <person name="Treitli S.C."/>
            <person name="Kolisko M."/>
            <person name="Husnik F."/>
            <person name="Keeling P."/>
            <person name="Hampl V."/>
        </authorList>
    </citation>
    <scope>NUCLEOTIDE SEQUENCE [LARGE SCALE GENOMIC DNA]</scope>
    <source>
        <strain evidence="1">ST1C</strain>
    </source>
</reference>
<evidence type="ECO:0000313" key="2">
    <source>
        <dbReference type="Proteomes" id="UP000324800"/>
    </source>
</evidence>
<dbReference type="Proteomes" id="UP000324800">
    <property type="component" value="Unassembled WGS sequence"/>
</dbReference>
<gene>
    <name evidence="1" type="ORF">EZS28_053581</name>
</gene>
<dbReference type="AlphaFoldDB" id="A0A5J4R9F5"/>
<feature type="non-terminal residue" evidence="1">
    <location>
        <position position="20"/>
    </location>
</feature>
<protein>
    <submittedName>
        <fullName evidence="1">Uncharacterized protein</fullName>
    </submittedName>
</protein>
<name>A0A5J4R9F5_9EUKA</name>
<comment type="caution">
    <text evidence="1">The sequence shown here is derived from an EMBL/GenBank/DDBJ whole genome shotgun (WGS) entry which is preliminary data.</text>
</comment>
<sequence>MRLLIAWPFWRGLVTVGTSL</sequence>
<accession>A0A5J4R9F5</accession>